<evidence type="ECO:0000313" key="3">
    <source>
        <dbReference type="Proteomes" id="UP000244903"/>
    </source>
</evidence>
<feature type="region of interest" description="Disordered" evidence="1">
    <location>
        <begin position="36"/>
        <end position="100"/>
    </location>
</feature>
<proteinExistence type="predicted"/>
<dbReference type="KEGG" id="dpc:A6048_17590"/>
<dbReference type="PANTHER" id="PTHR34853:SF1">
    <property type="entry name" value="LIPASE 5"/>
    <property type="match status" value="1"/>
</dbReference>
<name>A0AAD0JWG7_9ACTN</name>
<dbReference type="Gene3D" id="3.40.50.1820">
    <property type="entry name" value="alpha/beta hydrolase"/>
    <property type="match status" value="1"/>
</dbReference>
<evidence type="ECO:0000256" key="1">
    <source>
        <dbReference type="SAM" id="MobiDB-lite"/>
    </source>
</evidence>
<evidence type="ECO:0000313" key="2">
    <source>
        <dbReference type="EMBL" id="AWH97011.1"/>
    </source>
</evidence>
<keyword evidence="3" id="KW-1185">Reference proteome</keyword>
<dbReference type="GO" id="GO:0004806">
    <property type="term" value="F:triacylglycerol lipase activity"/>
    <property type="evidence" value="ECO:0007669"/>
    <property type="project" value="InterPro"/>
</dbReference>
<sequence>MRSPLSDRATTRGLPTLAGALALGLVVALAPALTTGAAPEAAAQGSSDQGSSAQGSPAQGSSDQGASANGSSNAPDRTAFYTPPAELPADPGTVIRSEPMTITPSVPDLVAGGALPADAQRIMYRSTGAAGGPVAVTGTYLQPKSPWAGPGPRPLAVVTPGTQGQGDQCAPSKSMEVGLSTQTTPLSMAAGYSLIDAYAMLAEGFAVVVTDYEGLGTPGHHPYVNRDSQGRSALDAARAAVRLAGTDLAPDSPTVVSGYSQGGGAAAAAGEMQPEYAPDLNLVGIAAGAPPSDMLGTLDRVDGGVLTGAVGYAINGILQVHPELRAAFDRQLNDEGRRMLEVTSTQCVAETAFAYGLRRTNEFTVHGNSLADAARSEPEILRVLESYNLGAVAPTVPSLVLIGRNDDVVPHYTAVDLVRDWCAQGTTVELRTAELPALAPGLVIDHALPMLSEVSTNARYLMDRVHDRPAPNSCGTV</sequence>
<protein>
    <submittedName>
        <fullName evidence="2">Lipase</fullName>
    </submittedName>
</protein>
<dbReference type="AlphaFoldDB" id="A0AAD0JWG7"/>
<organism evidence="2 3">
    <name type="scientific">Dietzia psychralcaliphila</name>
    <dbReference type="NCBI Taxonomy" id="139021"/>
    <lineage>
        <taxon>Bacteria</taxon>
        <taxon>Bacillati</taxon>
        <taxon>Actinomycetota</taxon>
        <taxon>Actinomycetes</taxon>
        <taxon>Mycobacteriales</taxon>
        <taxon>Dietziaceae</taxon>
        <taxon>Dietzia</taxon>
    </lineage>
</organism>
<dbReference type="GO" id="GO:0016042">
    <property type="term" value="P:lipid catabolic process"/>
    <property type="evidence" value="ECO:0007669"/>
    <property type="project" value="InterPro"/>
</dbReference>
<feature type="compositionally biased region" description="Low complexity" evidence="1">
    <location>
        <begin position="36"/>
        <end position="75"/>
    </location>
</feature>
<dbReference type="PANTHER" id="PTHR34853">
    <property type="match status" value="1"/>
</dbReference>
<dbReference type="InterPro" id="IPR005152">
    <property type="entry name" value="Lipase_secreted"/>
</dbReference>
<dbReference type="Proteomes" id="UP000244903">
    <property type="component" value="Chromosome"/>
</dbReference>
<accession>A0AAD0JWG7</accession>
<reference evidence="2 3" key="1">
    <citation type="submission" date="2016-04" db="EMBL/GenBank/DDBJ databases">
        <title>Complete genome sequence of the haloalkaliphilic hydrocarbon-degrading bacterium Dietzia psychralcaliphila ILA-1T, isolated from a drain of a fish product-processing plant.</title>
        <authorList>
            <person name="Zhao J."/>
            <person name="Hu B."/>
            <person name="Geng S."/>
            <person name="Nie Y."/>
            <person name="Tang Y."/>
        </authorList>
    </citation>
    <scope>NUCLEOTIDE SEQUENCE [LARGE SCALE GENOMIC DNA]</scope>
    <source>
        <strain evidence="2 3">ILA-1</strain>
    </source>
</reference>
<dbReference type="Pfam" id="PF03583">
    <property type="entry name" value="LIP"/>
    <property type="match status" value="1"/>
</dbReference>
<gene>
    <name evidence="2" type="ORF">A6048_17590</name>
</gene>
<dbReference type="InterPro" id="IPR029058">
    <property type="entry name" value="AB_hydrolase_fold"/>
</dbReference>
<dbReference type="RefSeq" id="WP_107747131.1">
    <property type="nucleotide sequence ID" value="NZ_CP015453.1"/>
</dbReference>
<dbReference type="Gene3D" id="1.10.260.130">
    <property type="match status" value="1"/>
</dbReference>
<dbReference type="SUPFAM" id="SSF53474">
    <property type="entry name" value="alpha/beta-Hydrolases"/>
    <property type="match status" value="1"/>
</dbReference>
<dbReference type="EMBL" id="CP015453">
    <property type="protein sequence ID" value="AWH97011.1"/>
    <property type="molecule type" value="Genomic_DNA"/>
</dbReference>